<reference evidence="13" key="1">
    <citation type="submission" date="2022-11" db="UniProtKB">
        <authorList>
            <consortium name="WormBaseParasite"/>
        </authorList>
    </citation>
    <scope>IDENTIFICATION</scope>
</reference>
<organism evidence="12 13">
    <name type="scientific">Plectus sambesii</name>
    <dbReference type="NCBI Taxonomy" id="2011161"/>
    <lineage>
        <taxon>Eukaryota</taxon>
        <taxon>Metazoa</taxon>
        <taxon>Ecdysozoa</taxon>
        <taxon>Nematoda</taxon>
        <taxon>Chromadorea</taxon>
        <taxon>Plectida</taxon>
        <taxon>Plectina</taxon>
        <taxon>Plectoidea</taxon>
        <taxon>Plectidae</taxon>
        <taxon>Plectus</taxon>
    </lineage>
</organism>
<dbReference type="Pfam" id="PF00999">
    <property type="entry name" value="Na_H_Exchanger"/>
    <property type="match status" value="1"/>
</dbReference>
<keyword evidence="9" id="KW-0050">Antiport</keyword>
<dbReference type="InterPro" id="IPR018422">
    <property type="entry name" value="Cation/H_exchanger_CPA1"/>
</dbReference>
<evidence type="ECO:0000313" key="13">
    <source>
        <dbReference type="WBParaSite" id="PSAMB.scaffold4453size14541.g24374.t1"/>
    </source>
</evidence>
<dbReference type="PANTHER" id="PTHR10110">
    <property type="entry name" value="SODIUM/HYDROGEN EXCHANGER"/>
    <property type="match status" value="1"/>
</dbReference>
<dbReference type="Gene3D" id="6.10.140.1330">
    <property type="match status" value="1"/>
</dbReference>
<sequence length="423" mass="47330">MVGVLWSTFAIGISLWLIGRTGIFTAEIPLLHVLLFSSLISATDPVAVISLFDEIHVNKLLFTTVFAESLLNDAISVVLFRLFKSFLPIGIENMRPMDCAAGFLSFFVVALGGVLIGVIWAAIVGFMTRHSKEVDMVRPVFVFVLPYCAYLAAEMTGLSAIIALVVCGIAMKPYVKLNIPASTMSSIKYFVKVLAEISEAVIFLFLGLSAIRRHQWDFAFILLTIIFCVVYRTLGMIIPAYFLNKFRLVPYSKVDQFVLAYSGNRGPIAFGLVIGLPDSIPAKDLFITATIAMIYFSVILQGMTLKPLVKWLKIKLDDHEGKSMMEHTVDEQLDFFMVGLEDICGYRGHHWLRSCFERFSARWLRPLLVDEASVRRQGSKLVREFTKATLEDAVKIAEGRKPNLNKSSVSLRRICPQTSECNV</sequence>
<dbReference type="InterPro" id="IPR006153">
    <property type="entry name" value="Cation/H_exchanger_TM"/>
</dbReference>
<evidence type="ECO:0000313" key="12">
    <source>
        <dbReference type="Proteomes" id="UP000887566"/>
    </source>
</evidence>
<feature type="transmembrane region" description="Helical" evidence="10">
    <location>
        <begin position="60"/>
        <end position="83"/>
    </location>
</feature>
<dbReference type="GO" id="GO:0015385">
    <property type="term" value="F:sodium:proton antiporter activity"/>
    <property type="evidence" value="ECO:0007669"/>
    <property type="project" value="InterPro"/>
</dbReference>
<dbReference type="PANTHER" id="PTHR10110:SF98">
    <property type="entry name" value="SODIUM_HYDROGEN EXCHANGER"/>
    <property type="match status" value="1"/>
</dbReference>
<evidence type="ECO:0000256" key="4">
    <source>
        <dbReference type="ARBA" id="ARBA00022989"/>
    </source>
</evidence>
<keyword evidence="6 9" id="KW-0406">Ion transport</keyword>
<keyword evidence="7 10" id="KW-0472">Membrane</keyword>
<evidence type="ECO:0000256" key="5">
    <source>
        <dbReference type="ARBA" id="ARBA00023053"/>
    </source>
</evidence>
<feature type="transmembrane region" description="Helical" evidence="10">
    <location>
        <begin position="285"/>
        <end position="305"/>
    </location>
</feature>
<keyword evidence="12" id="KW-1185">Reference proteome</keyword>
<keyword evidence="4 10" id="KW-1133">Transmembrane helix</keyword>
<proteinExistence type="inferred from homology"/>
<dbReference type="GO" id="GO:0098719">
    <property type="term" value="P:sodium ion import across plasma membrane"/>
    <property type="evidence" value="ECO:0007669"/>
    <property type="project" value="TreeGrafter"/>
</dbReference>
<dbReference type="NCBIfam" id="TIGR00840">
    <property type="entry name" value="b_cpa1"/>
    <property type="match status" value="1"/>
</dbReference>
<feature type="transmembrane region" description="Helical" evidence="10">
    <location>
        <begin position="103"/>
        <end position="128"/>
    </location>
</feature>
<comment type="similarity">
    <text evidence="9">Belongs to the monovalent cation:proton antiporter 1 (CPA1) transporter (TC 2.A.36) family.</text>
</comment>
<dbReference type="AlphaFoldDB" id="A0A914WMB0"/>
<feature type="transmembrane region" description="Helical" evidence="10">
    <location>
        <begin position="140"/>
        <end position="171"/>
    </location>
</feature>
<dbReference type="GO" id="GO:0005886">
    <property type="term" value="C:plasma membrane"/>
    <property type="evidence" value="ECO:0007669"/>
    <property type="project" value="TreeGrafter"/>
</dbReference>
<dbReference type="Proteomes" id="UP000887566">
    <property type="component" value="Unplaced"/>
</dbReference>
<dbReference type="GO" id="GO:0051453">
    <property type="term" value="P:regulation of intracellular pH"/>
    <property type="evidence" value="ECO:0007669"/>
    <property type="project" value="TreeGrafter"/>
</dbReference>
<evidence type="ECO:0000259" key="11">
    <source>
        <dbReference type="Pfam" id="PF00999"/>
    </source>
</evidence>
<name>A0A914WMB0_9BILA</name>
<evidence type="ECO:0000256" key="3">
    <source>
        <dbReference type="ARBA" id="ARBA00022692"/>
    </source>
</evidence>
<evidence type="ECO:0000256" key="7">
    <source>
        <dbReference type="ARBA" id="ARBA00023136"/>
    </source>
</evidence>
<evidence type="ECO:0000256" key="8">
    <source>
        <dbReference type="ARBA" id="ARBA00023201"/>
    </source>
</evidence>
<evidence type="ECO:0000256" key="9">
    <source>
        <dbReference type="RuleBase" id="RU003722"/>
    </source>
</evidence>
<keyword evidence="8 9" id="KW-0739">Sodium transport</keyword>
<dbReference type="GO" id="GO:0015386">
    <property type="term" value="F:potassium:proton antiporter activity"/>
    <property type="evidence" value="ECO:0007669"/>
    <property type="project" value="TreeGrafter"/>
</dbReference>
<evidence type="ECO:0000256" key="2">
    <source>
        <dbReference type="ARBA" id="ARBA00022448"/>
    </source>
</evidence>
<evidence type="ECO:0000256" key="6">
    <source>
        <dbReference type="ARBA" id="ARBA00023065"/>
    </source>
</evidence>
<protein>
    <recommendedName>
        <fullName evidence="9">Sodium/hydrogen exchanger</fullName>
    </recommendedName>
</protein>
<feature type="transmembrane region" description="Helical" evidence="10">
    <location>
        <begin position="218"/>
        <end position="242"/>
    </location>
</feature>
<feature type="domain" description="Cation/H+ exchanger transmembrane" evidence="11">
    <location>
        <begin position="2"/>
        <end position="311"/>
    </location>
</feature>
<accession>A0A914WMB0</accession>
<keyword evidence="3 9" id="KW-0812">Transmembrane</keyword>
<keyword evidence="2 9" id="KW-0813">Transport</keyword>
<comment type="subcellular location">
    <subcellularLocation>
        <location evidence="1">Membrane</location>
        <topology evidence="1">Multi-pass membrane protein</topology>
    </subcellularLocation>
</comment>
<keyword evidence="5" id="KW-0915">Sodium</keyword>
<evidence type="ECO:0000256" key="10">
    <source>
        <dbReference type="SAM" id="Phobius"/>
    </source>
</evidence>
<feature type="transmembrane region" description="Helical" evidence="10">
    <location>
        <begin position="191"/>
        <end position="211"/>
    </location>
</feature>
<dbReference type="WBParaSite" id="PSAMB.scaffold4453size14541.g24374.t1">
    <property type="protein sequence ID" value="PSAMB.scaffold4453size14541.g24374.t1"/>
    <property type="gene ID" value="PSAMB.scaffold4453size14541.g24374"/>
</dbReference>
<evidence type="ECO:0000256" key="1">
    <source>
        <dbReference type="ARBA" id="ARBA00004141"/>
    </source>
</evidence>
<dbReference type="InterPro" id="IPR004709">
    <property type="entry name" value="NaH_exchanger"/>
</dbReference>